<feature type="chain" id="PRO_5043780709" evidence="6">
    <location>
        <begin position="22"/>
        <end position="182"/>
    </location>
</feature>
<dbReference type="Proteomes" id="UP000186698">
    <property type="component" value="Chromosome 7S"/>
</dbReference>
<dbReference type="STRING" id="8355.A0A1L8FFY3"/>
<dbReference type="PaxDb" id="8355-A0A1L8FFY3"/>
<keyword evidence="2" id="KW-1003">Cell membrane</keyword>
<feature type="signal peptide" evidence="6">
    <location>
        <begin position="1"/>
        <end position="21"/>
    </location>
</feature>
<dbReference type="GeneID" id="108697598"/>
<dbReference type="PANTHER" id="PTHR10570:SF9">
    <property type="entry name" value="T-CELL SURFACE GLYCOPROTEIN CD3 EPSILON CHAIN"/>
    <property type="match status" value="1"/>
</dbReference>
<keyword evidence="5" id="KW-1133">Transmembrane helix</keyword>
<dbReference type="KEGG" id="xla:108697598"/>
<dbReference type="InterPro" id="IPR015484">
    <property type="entry name" value="CD3_esu/gsu/dsu"/>
</dbReference>
<feature type="compositionally biased region" description="Basic and acidic residues" evidence="4">
    <location>
        <begin position="162"/>
        <end position="172"/>
    </location>
</feature>
<keyword evidence="5" id="KW-0472">Membrane</keyword>
<dbReference type="AlphaFoldDB" id="A0A1L8FFY3"/>
<dbReference type="GO" id="GO:0009897">
    <property type="term" value="C:external side of plasma membrane"/>
    <property type="evidence" value="ECO:0000318"/>
    <property type="project" value="GO_Central"/>
</dbReference>
<keyword evidence="5" id="KW-0812">Transmembrane</keyword>
<feature type="region of interest" description="Disordered" evidence="4">
    <location>
        <begin position="138"/>
        <end position="182"/>
    </location>
</feature>
<evidence type="ECO:0000256" key="4">
    <source>
        <dbReference type="SAM" id="MobiDB-lite"/>
    </source>
</evidence>
<evidence type="ECO:0000256" key="2">
    <source>
        <dbReference type="ARBA" id="ARBA00022475"/>
    </source>
</evidence>
<dbReference type="GO" id="GO:0004888">
    <property type="term" value="F:transmembrane signaling receptor activity"/>
    <property type="evidence" value="ECO:0000318"/>
    <property type="project" value="GO_Central"/>
</dbReference>
<evidence type="ECO:0000313" key="8">
    <source>
        <dbReference type="Proteomes" id="UP000186698"/>
    </source>
</evidence>
<dbReference type="InterPro" id="IPR003598">
    <property type="entry name" value="Ig_sub2"/>
</dbReference>
<reference evidence="9" key="1">
    <citation type="submission" date="2025-08" db="UniProtKB">
        <authorList>
            <consortium name="RefSeq"/>
        </authorList>
    </citation>
    <scope>IDENTIFICATION</scope>
    <source>
        <strain evidence="9">J_2021</strain>
        <tissue evidence="9">Erythrocytes</tissue>
    </source>
</reference>
<dbReference type="GO" id="GO:0045059">
    <property type="term" value="P:positive thymic T cell selection"/>
    <property type="evidence" value="ECO:0000318"/>
    <property type="project" value="GO_Central"/>
</dbReference>
<dbReference type="RefSeq" id="XP_018083267.1">
    <property type="nucleotide sequence ID" value="XM_018227778.2"/>
</dbReference>
<evidence type="ECO:0000256" key="6">
    <source>
        <dbReference type="SAM" id="SignalP"/>
    </source>
</evidence>
<feature type="domain" description="Immunoglobulin subtype 2" evidence="7">
    <location>
        <begin position="32"/>
        <end position="85"/>
    </location>
</feature>
<evidence type="ECO:0000256" key="1">
    <source>
        <dbReference type="ARBA" id="ARBA00004251"/>
    </source>
</evidence>
<protein>
    <submittedName>
        <fullName evidence="9">T-cell surface glycoprotein CD3 epsilon chain</fullName>
    </submittedName>
</protein>
<evidence type="ECO:0000256" key="5">
    <source>
        <dbReference type="SAM" id="Phobius"/>
    </source>
</evidence>
<keyword evidence="8" id="KW-1185">Reference proteome</keyword>
<dbReference type="GO" id="GO:0007166">
    <property type="term" value="P:cell surface receptor signaling pathway"/>
    <property type="evidence" value="ECO:0000318"/>
    <property type="project" value="GO_Central"/>
</dbReference>
<dbReference type="PANTHER" id="PTHR10570">
    <property type="entry name" value="T-CELL SURFACE GLYCOPROTEIN CD3 GAMMA CHAIN / DELTA CHAIN"/>
    <property type="match status" value="1"/>
</dbReference>
<dbReference type="InterPro" id="IPR013783">
    <property type="entry name" value="Ig-like_fold"/>
</dbReference>
<organism evidence="8 9">
    <name type="scientific">Xenopus laevis</name>
    <name type="common">African clawed frog</name>
    <dbReference type="NCBI Taxonomy" id="8355"/>
    <lineage>
        <taxon>Eukaryota</taxon>
        <taxon>Metazoa</taxon>
        <taxon>Chordata</taxon>
        <taxon>Craniata</taxon>
        <taxon>Vertebrata</taxon>
        <taxon>Euteleostomi</taxon>
        <taxon>Amphibia</taxon>
        <taxon>Batrachia</taxon>
        <taxon>Anura</taxon>
        <taxon>Pipoidea</taxon>
        <taxon>Pipidae</taxon>
        <taxon>Xenopodinae</taxon>
        <taxon>Xenopus</taxon>
        <taxon>Xenopus</taxon>
    </lineage>
</organism>
<sequence>MKQWILTCLLTFMLHAGLLLSAETEDKVQVSISGKTVTITCPVGKATIMDIKANKELTKEGEFQFTDFSDENNGMYKCEKESESSVYLYLKAYVCDNCREVSIPLVAGILIGDCMVTLGVAFVIYFGCRKQTGHLREGGMSNGARAKGKQEKPPPVPNPDYEVLRKGQRDLYDGLGTGTRLK</sequence>
<dbReference type="CTD" id="108697598"/>
<comment type="subcellular location">
    <subcellularLocation>
        <location evidence="1">Cell membrane</location>
        <topology evidence="1">Single-pass type I membrane protein</topology>
    </subcellularLocation>
</comment>
<dbReference type="OrthoDB" id="9947847at2759"/>
<dbReference type="SMART" id="SM00408">
    <property type="entry name" value="IGc2"/>
    <property type="match status" value="1"/>
</dbReference>
<evidence type="ECO:0000256" key="3">
    <source>
        <dbReference type="ARBA" id="ARBA00022729"/>
    </source>
</evidence>
<feature type="transmembrane region" description="Helical" evidence="5">
    <location>
        <begin position="105"/>
        <end position="126"/>
    </location>
</feature>
<gene>
    <name evidence="9 10" type="primary">cd3e.S</name>
</gene>
<name>A0A1L8FFY3_XENLA</name>
<dbReference type="Xenbase" id="XB-GENE-6487006">
    <property type="gene designation" value="cd3e.S"/>
</dbReference>
<proteinExistence type="predicted"/>
<keyword evidence="3 6" id="KW-0732">Signal</keyword>
<dbReference type="AGR" id="Xenbase:XB-GENE-6487006"/>
<dbReference type="Gene3D" id="2.60.40.10">
    <property type="entry name" value="Immunoglobulins"/>
    <property type="match status" value="1"/>
</dbReference>
<evidence type="ECO:0000313" key="9">
    <source>
        <dbReference type="RefSeq" id="XP_018083267.1"/>
    </source>
</evidence>
<dbReference type="Pfam" id="PF16681">
    <property type="entry name" value="Ig_5"/>
    <property type="match status" value="1"/>
</dbReference>
<dbReference type="OMA" id="RVVLTCP"/>
<evidence type="ECO:0000313" key="10">
    <source>
        <dbReference type="Xenbase" id="XB-GENE-6487006"/>
    </source>
</evidence>
<accession>A0A1L8FFY3</accession>
<evidence type="ECO:0000259" key="7">
    <source>
        <dbReference type="SMART" id="SM00408"/>
    </source>
</evidence>
<dbReference type="GO" id="GO:0042105">
    <property type="term" value="C:alpha-beta T cell receptor complex"/>
    <property type="evidence" value="ECO:0000318"/>
    <property type="project" value="GO_Central"/>
</dbReference>